<dbReference type="Pfam" id="PF23598">
    <property type="entry name" value="LRR_14"/>
    <property type="match status" value="1"/>
</dbReference>
<dbReference type="InterPro" id="IPR050216">
    <property type="entry name" value="LRR_domain-containing"/>
</dbReference>
<name>W0F6N2_9BACT</name>
<dbReference type="Pfam" id="PF00560">
    <property type="entry name" value="LRR_1"/>
    <property type="match status" value="1"/>
</dbReference>
<dbReference type="PANTHER" id="PTHR48051">
    <property type="match status" value="1"/>
</dbReference>
<dbReference type="SMART" id="SM00369">
    <property type="entry name" value="LRR_TYP"/>
    <property type="match status" value="4"/>
</dbReference>
<dbReference type="KEGG" id="nso:NIASO_08555"/>
<dbReference type="InterPro" id="IPR032675">
    <property type="entry name" value="LRR_dom_sf"/>
</dbReference>
<dbReference type="PANTHER" id="PTHR48051:SF46">
    <property type="entry name" value="LEUCINE RICH REPEAT-CONTAINING DOMAIN PROTEIN"/>
    <property type="match status" value="1"/>
</dbReference>
<dbReference type="eggNOG" id="COG4886">
    <property type="taxonomic scope" value="Bacteria"/>
</dbReference>
<gene>
    <name evidence="5" type="ORF">NIASO_08555</name>
</gene>
<sequence>MGNNCFMKKDILLLLIICFSINCEAQNLIPAKRNTIVYTSIDSAVKYKDSVLYLELKHDAILKTDLSLIAQLPNLTQLSLYGGGLTQIPESIYKLGNLRQLTISYNKISSIPKSILKLKKLEYLALNNTRVTEIPGWIKNMSSLKSLVLERNNITTLKNSPGLNRTLNYLSISNNQLKELPASFKAFSNLKKISPIISLPIYPAFCYR</sequence>
<keyword evidence="1" id="KW-0433">Leucine-rich repeat</keyword>
<keyword evidence="3" id="KW-0732">Signal</keyword>
<organism evidence="5 6">
    <name type="scientific">Niabella soli DSM 19437</name>
    <dbReference type="NCBI Taxonomy" id="929713"/>
    <lineage>
        <taxon>Bacteria</taxon>
        <taxon>Pseudomonadati</taxon>
        <taxon>Bacteroidota</taxon>
        <taxon>Chitinophagia</taxon>
        <taxon>Chitinophagales</taxon>
        <taxon>Chitinophagaceae</taxon>
        <taxon>Niabella</taxon>
    </lineage>
</organism>
<evidence type="ECO:0000259" key="4">
    <source>
        <dbReference type="Pfam" id="PF23598"/>
    </source>
</evidence>
<dbReference type="Proteomes" id="UP000003586">
    <property type="component" value="Chromosome"/>
</dbReference>
<dbReference type="HOGENOM" id="CLU_1319822_0_0_10"/>
<evidence type="ECO:0000256" key="3">
    <source>
        <dbReference type="SAM" id="SignalP"/>
    </source>
</evidence>
<evidence type="ECO:0000313" key="5">
    <source>
        <dbReference type="EMBL" id="AHF17483.1"/>
    </source>
</evidence>
<dbReference type="STRING" id="929713.NIASO_08555"/>
<dbReference type="GO" id="GO:0005737">
    <property type="term" value="C:cytoplasm"/>
    <property type="evidence" value="ECO:0007669"/>
    <property type="project" value="TreeGrafter"/>
</dbReference>
<feature type="signal peptide" evidence="3">
    <location>
        <begin position="1"/>
        <end position="25"/>
    </location>
</feature>
<keyword evidence="2" id="KW-0677">Repeat</keyword>
<evidence type="ECO:0000256" key="2">
    <source>
        <dbReference type="ARBA" id="ARBA00022737"/>
    </source>
</evidence>
<proteinExistence type="predicted"/>
<dbReference type="InterPro" id="IPR003591">
    <property type="entry name" value="Leu-rich_rpt_typical-subtyp"/>
</dbReference>
<dbReference type="InterPro" id="IPR055414">
    <property type="entry name" value="LRR_R13L4/SHOC2-like"/>
</dbReference>
<dbReference type="AlphaFoldDB" id="W0F6N2"/>
<keyword evidence="6" id="KW-1185">Reference proteome</keyword>
<dbReference type="PROSITE" id="PS51450">
    <property type="entry name" value="LRR"/>
    <property type="match status" value="2"/>
</dbReference>
<feature type="chain" id="PRO_5004789137" description="Disease resistance R13L4/SHOC-2-like LRR domain-containing protein" evidence="3">
    <location>
        <begin position="26"/>
        <end position="208"/>
    </location>
</feature>
<evidence type="ECO:0000313" key="6">
    <source>
        <dbReference type="Proteomes" id="UP000003586"/>
    </source>
</evidence>
<reference evidence="5 6" key="1">
    <citation type="submission" date="2013-12" db="EMBL/GenBank/DDBJ databases">
        <authorList>
            <consortium name="DOE Joint Genome Institute"/>
            <person name="Eisen J."/>
            <person name="Huntemann M."/>
            <person name="Han J."/>
            <person name="Chen A."/>
            <person name="Kyrpides N."/>
            <person name="Mavromatis K."/>
            <person name="Markowitz V."/>
            <person name="Palaniappan K."/>
            <person name="Ivanova N."/>
            <person name="Schaumberg A."/>
            <person name="Pati A."/>
            <person name="Liolios K."/>
            <person name="Nordberg H.P."/>
            <person name="Cantor M.N."/>
            <person name="Hua S.X."/>
            <person name="Woyke T."/>
        </authorList>
    </citation>
    <scope>NUCLEOTIDE SEQUENCE [LARGE SCALE GENOMIC DNA]</scope>
    <source>
        <strain evidence="6">DSM 19437</strain>
    </source>
</reference>
<accession>W0F6N2</accession>
<evidence type="ECO:0000256" key="1">
    <source>
        <dbReference type="ARBA" id="ARBA00022614"/>
    </source>
</evidence>
<dbReference type="EMBL" id="CP007035">
    <property type="protein sequence ID" value="AHF17483.1"/>
    <property type="molecule type" value="Genomic_DNA"/>
</dbReference>
<protein>
    <recommendedName>
        <fullName evidence="4">Disease resistance R13L4/SHOC-2-like LRR domain-containing protein</fullName>
    </recommendedName>
</protein>
<dbReference type="Gene3D" id="3.80.10.10">
    <property type="entry name" value="Ribonuclease Inhibitor"/>
    <property type="match status" value="1"/>
</dbReference>
<feature type="domain" description="Disease resistance R13L4/SHOC-2-like LRR" evidence="4">
    <location>
        <begin position="51"/>
        <end position="150"/>
    </location>
</feature>
<dbReference type="SUPFAM" id="SSF52058">
    <property type="entry name" value="L domain-like"/>
    <property type="match status" value="1"/>
</dbReference>
<dbReference type="InterPro" id="IPR001611">
    <property type="entry name" value="Leu-rich_rpt"/>
</dbReference>